<dbReference type="InterPro" id="IPR041664">
    <property type="entry name" value="AAA_16"/>
</dbReference>
<dbReference type="InterPro" id="IPR016032">
    <property type="entry name" value="Sig_transdc_resp-reg_C-effctor"/>
</dbReference>
<evidence type="ECO:0000259" key="3">
    <source>
        <dbReference type="PROSITE" id="PS50043"/>
    </source>
</evidence>
<dbReference type="PANTHER" id="PTHR16305:SF35">
    <property type="entry name" value="TRANSCRIPTIONAL ACTIVATOR DOMAIN"/>
    <property type="match status" value="1"/>
</dbReference>
<comment type="caution">
    <text evidence="4">The sequence shown here is derived from an EMBL/GenBank/DDBJ whole genome shotgun (WGS) entry which is preliminary data.</text>
</comment>
<dbReference type="PANTHER" id="PTHR16305">
    <property type="entry name" value="TESTICULAR SOLUBLE ADENYLYL CYCLASE"/>
    <property type="match status" value="1"/>
</dbReference>
<evidence type="ECO:0000313" key="5">
    <source>
        <dbReference type="Proteomes" id="UP000634229"/>
    </source>
</evidence>
<evidence type="ECO:0000313" key="4">
    <source>
        <dbReference type="EMBL" id="MBL1100231.1"/>
    </source>
</evidence>
<feature type="domain" description="HTH luxR-type" evidence="3">
    <location>
        <begin position="789"/>
        <end position="854"/>
    </location>
</feature>
<protein>
    <submittedName>
        <fullName evidence="4">AAA family ATPase</fullName>
    </submittedName>
</protein>
<gene>
    <name evidence="4" type="ORF">JK363_26870</name>
</gene>
<keyword evidence="1" id="KW-0547">Nucleotide-binding</keyword>
<dbReference type="Pfam" id="PF13191">
    <property type="entry name" value="AAA_16"/>
    <property type="match status" value="1"/>
</dbReference>
<name>A0ABS1NJL8_9ACTN</name>
<dbReference type="InterPro" id="IPR036388">
    <property type="entry name" value="WH-like_DNA-bd_sf"/>
</dbReference>
<dbReference type="EMBL" id="JAERRF010000018">
    <property type="protein sequence ID" value="MBL1100231.1"/>
    <property type="molecule type" value="Genomic_DNA"/>
</dbReference>
<dbReference type="PROSITE" id="PS50043">
    <property type="entry name" value="HTH_LUXR_2"/>
    <property type="match status" value="1"/>
</dbReference>
<evidence type="ECO:0000256" key="1">
    <source>
        <dbReference type="ARBA" id="ARBA00022741"/>
    </source>
</evidence>
<dbReference type="InterPro" id="IPR027417">
    <property type="entry name" value="P-loop_NTPase"/>
</dbReference>
<proteinExistence type="predicted"/>
<dbReference type="CDD" id="cd06170">
    <property type="entry name" value="LuxR_C_like"/>
    <property type="match status" value="1"/>
</dbReference>
<dbReference type="Pfam" id="PF00196">
    <property type="entry name" value="GerE"/>
    <property type="match status" value="1"/>
</dbReference>
<dbReference type="SMART" id="SM00421">
    <property type="entry name" value="HTH_LUXR"/>
    <property type="match status" value="1"/>
</dbReference>
<dbReference type="Gene3D" id="1.10.10.10">
    <property type="entry name" value="Winged helix-like DNA-binding domain superfamily/Winged helix DNA-binding domain"/>
    <property type="match status" value="1"/>
</dbReference>
<dbReference type="InterPro" id="IPR000792">
    <property type="entry name" value="Tscrpt_reg_LuxR_C"/>
</dbReference>
<keyword evidence="5" id="KW-1185">Reference proteome</keyword>
<dbReference type="SUPFAM" id="SSF52540">
    <property type="entry name" value="P-loop containing nucleoside triphosphate hydrolases"/>
    <property type="match status" value="1"/>
</dbReference>
<dbReference type="RefSeq" id="WP_201877928.1">
    <property type="nucleotide sequence ID" value="NZ_JAERRF010000018.1"/>
</dbReference>
<dbReference type="PRINTS" id="PR00038">
    <property type="entry name" value="HTHLUXR"/>
</dbReference>
<evidence type="ECO:0000256" key="2">
    <source>
        <dbReference type="ARBA" id="ARBA00022840"/>
    </source>
</evidence>
<accession>A0ABS1NJL8</accession>
<sequence length="857" mass="90892">MSPASRDTQLVGRDTVLTRLDEVIETLTAGESGVLGLTGPLGAGRSALITRAVARARAAGSAVGHVRCSPVESQLPYAAMSHLFIALRPPPRVVELAAICLRGGSTEALIALLCDEFLALAADRPLTLAVDDVQWADVWSLHWFAAMTRRVQDAPVLLIGASHGPLSGHLGEDCIVNTGCAAVHELPLPPLTPQDSQRLLTAVVGREVDASVAATATDLTMGRPAVLHAVAEHFAARDLPLTPERVGELTLAARSAWSERNARAVRGLPADALALLRVLCLGGGATFEYEIVGSLTGLGTTSLERALDILLAAGLVTGPDAPRPACSSLPEDVLAGMDAVERNTLCLRAAELGWKVGADADTVAGLLGAAPATGLPWAPEVLAEASMYRLRQGRPDSAVAALRRALREPMPDADRARLLNRLASVEVATAPQASDGRLCQVLVRYPHREVLPSVVEAADLLLSRGDAATAHRTIADAYRAWNGSMAEETRSPLLALGRLAQEESGPEPRGPVAPLPPPIERPADPAQAAVLAWQLATRAVEPDRARKLARAALTAYTDLPLMCRIAASSALRCTDDQEAALAGLDAVVVEARRRNARASAAQALLHRARVALGVHGAEVARQDLAAAARELPLSSWHPMLLARFVAGEIVTELRCGRLDDAQRAAARPLAAGADQGIGWGLLCYAKGELCLVTGDPERALVYLDECGRLLRARRWRNPMLVHWRSTAALAHRMLGAPESAARLLAEERALLHGWGTGGALERAHARLTDMLSAFGVELPAAPETMEEPEPLPLAELAPPEWDVLQLALSGLANREIADELGVATRTVELRLTKVYRKLGVRGRTELAARFAPAVRKV</sequence>
<dbReference type="SUPFAM" id="SSF46894">
    <property type="entry name" value="C-terminal effector domain of the bipartite response regulators"/>
    <property type="match status" value="1"/>
</dbReference>
<keyword evidence="2" id="KW-0067">ATP-binding</keyword>
<organism evidence="4 5">
    <name type="scientific">Streptomyces coffeae</name>
    <dbReference type="NCBI Taxonomy" id="621382"/>
    <lineage>
        <taxon>Bacteria</taxon>
        <taxon>Bacillati</taxon>
        <taxon>Actinomycetota</taxon>
        <taxon>Actinomycetes</taxon>
        <taxon>Kitasatosporales</taxon>
        <taxon>Streptomycetaceae</taxon>
        <taxon>Streptomyces</taxon>
    </lineage>
</organism>
<reference evidence="4 5" key="1">
    <citation type="submission" date="2021-01" db="EMBL/GenBank/DDBJ databases">
        <title>WGS of actinomycetes isolated from Thailand.</title>
        <authorList>
            <person name="Thawai C."/>
        </authorList>
    </citation>
    <scope>NUCLEOTIDE SEQUENCE [LARGE SCALE GENOMIC DNA]</scope>
    <source>
        <strain evidence="4 5">CA1R205</strain>
    </source>
</reference>
<dbReference type="Proteomes" id="UP000634229">
    <property type="component" value="Unassembled WGS sequence"/>
</dbReference>